<evidence type="ECO:0000256" key="1">
    <source>
        <dbReference type="SAM" id="MobiDB-lite"/>
    </source>
</evidence>
<keyword evidence="2" id="KW-1133">Transmembrane helix</keyword>
<dbReference type="EMBL" id="KN880455">
    <property type="protein sequence ID" value="KIY71360.1"/>
    <property type="molecule type" value="Genomic_DNA"/>
</dbReference>
<protein>
    <recommendedName>
        <fullName evidence="3">DUF7587 domain-containing protein</fullName>
    </recommendedName>
</protein>
<keyword evidence="2" id="KW-0812">Transmembrane</keyword>
<accession>A0A0D7BMC8</accession>
<keyword evidence="2" id="KW-0472">Membrane</keyword>
<organism evidence="4 5">
    <name type="scientific">Cylindrobasidium torrendii FP15055 ss-10</name>
    <dbReference type="NCBI Taxonomy" id="1314674"/>
    <lineage>
        <taxon>Eukaryota</taxon>
        <taxon>Fungi</taxon>
        <taxon>Dikarya</taxon>
        <taxon>Basidiomycota</taxon>
        <taxon>Agaricomycotina</taxon>
        <taxon>Agaricomycetes</taxon>
        <taxon>Agaricomycetidae</taxon>
        <taxon>Agaricales</taxon>
        <taxon>Marasmiineae</taxon>
        <taxon>Physalacriaceae</taxon>
        <taxon>Cylindrobasidium</taxon>
    </lineage>
</organism>
<feature type="domain" description="DUF7587" evidence="3">
    <location>
        <begin position="32"/>
        <end position="194"/>
    </location>
</feature>
<dbReference type="Proteomes" id="UP000054007">
    <property type="component" value="Unassembled WGS sequence"/>
</dbReference>
<reference evidence="4 5" key="1">
    <citation type="journal article" date="2015" name="Fungal Genet. Biol.">
        <title>Evolution of novel wood decay mechanisms in Agaricales revealed by the genome sequences of Fistulina hepatica and Cylindrobasidium torrendii.</title>
        <authorList>
            <person name="Floudas D."/>
            <person name="Held B.W."/>
            <person name="Riley R."/>
            <person name="Nagy L.G."/>
            <person name="Koehler G."/>
            <person name="Ransdell A.S."/>
            <person name="Younus H."/>
            <person name="Chow J."/>
            <person name="Chiniquy J."/>
            <person name="Lipzen A."/>
            <person name="Tritt A."/>
            <person name="Sun H."/>
            <person name="Haridas S."/>
            <person name="LaButti K."/>
            <person name="Ohm R.A."/>
            <person name="Kues U."/>
            <person name="Blanchette R.A."/>
            <person name="Grigoriev I.V."/>
            <person name="Minto R.E."/>
            <person name="Hibbett D.S."/>
        </authorList>
    </citation>
    <scope>NUCLEOTIDE SEQUENCE [LARGE SCALE GENOMIC DNA]</scope>
    <source>
        <strain evidence="4 5">FP15055 ss-10</strain>
    </source>
</reference>
<evidence type="ECO:0000313" key="5">
    <source>
        <dbReference type="Proteomes" id="UP000054007"/>
    </source>
</evidence>
<sequence>MSTDSLPPPPASFLPQFGFADEVSFERLAEHNPFLFRVYTPKAHDSDATYDKDIFCVAPRFNALYHSPIDELTELTPAGPIHEVTSCSDIVQHMEWTTRSSSAYLTTSMSFAWAIWEAMRRYTNGFKHDVEIAVLDARALQGRAVTAYHIMKDAPLEDRPDHFGRWSQYAQESQSVLVYGYIPMTAVLTSIPVRTIIDKLPSYFYNAPHDVDDTPALDKLAFDFSNKKMTFKHFCGEATKRYFLDTPEVRLHEAVVDSVRLSSAFLQSWFHETVKGDMPLAVKKVTDLAVLIAGWADSDDTAGLDTIIRGMVTLLAQEIRTSTRSSEQVTELVHVIDDLEGVVHALEGRLHRHERSLSGSLSDSSDWMDDRTVYSPEASMYASRNKPECESPTPLRIKIPPPGSGSESGSSSPVTPLTPNSINLPSHSGMLFKEQQGYPQTPPPLPNVSLPRAMTRPPLRGEALSSFGSSSGLMRYAAALGSPPLVSSQTFAAAAAQVMSEELAKEPMAVASQELPRPPMPEPEQGRSPYSAAAAVALGGFVIGSIITFCAANAQRRTILLHLT</sequence>
<feature type="compositionally biased region" description="Low complexity" evidence="1">
    <location>
        <begin position="404"/>
        <end position="413"/>
    </location>
</feature>
<feature type="region of interest" description="Disordered" evidence="1">
    <location>
        <begin position="378"/>
        <end position="420"/>
    </location>
</feature>
<dbReference type="InterPro" id="IPR056009">
    <property type="entry name" value="DUF7587"/>
</dbReference>
<gene>
    <name evidence="4" type="ORF">CYLTODRAFT_369482</name>
</gene>
<dbReference type="OrthoDB" id="3359845at2759"/>
<feature type="region of interest" description="Disordered" evidence="1">
    <location>
        <begin position="507"/>
        <end position="528"/>
    </location>
</feature>
<dbReference type="Pfam" id="PF24494">
    <property type="entry name" value="DUF7587"/>
    <property type="match status" value="1"/>
</dbReference>
<feature type="transmembrane region" description="Helical" evidence="2">
    <location>
        <begin position="530"/>
        <end position="552"/>
    </location>
</feature>
<name>A0A0D7BMC8_9AGAR</name>
<dbReference type="AlphaFoldDB" id="A0A0D7BMC8"/>
<evidence type="ECO:0000259" key="3">
    <source>
        <dbReference type="Pfam" id="PF24494"/>
    </source>
</evidence>
<dbReference type="STRING" id="1314674.A0A0D7BMC8"/>
<keyword evidence="5" id="KW-1185">Reference proteome</keyword>
<proteinExistence type="predicted"/>
<evidence type="ECO:0000313" key="4">
    <source>
        <dbReference type="EMBL" id="KIY71360.1"/>
    </source>
</evidence>
<evidence type="ECO:0000256" key="2">
    <source>
        <dbReference type="SAM" id="Phobius"/>
    </source>
</evidence>